<dbReference type="AlphaFoldDB" id="A0A5D0ULJ3"/>
<dbReference type="SUPFAM" id="SSF88946">
    <property type="entry name" value="Sigma2 domain of RNA polymerase sigma factors"/>
    <property type="match status" value="1"/>
</dbReference>
<comment type="caution">
    <text evidence="8">The sequence shown here is derived from an EMBL/GenBank/DDBJ whole genome shotgun (WGS) entry which is preliminary data.</text>
</comment>
<feature type="domain" description="RNA polymerase sigma factor 70 region 4 type 2" evidence="7">
    <location>
        <begin position="143"/>
        <end position="193"/>
    </location>
</feature>
<accession>A0A5D0ULJ3</accession>
<dbReference type="GO" id="GO:0003677">
    <property type="term" value="F:DNA binding"/>
    <property type="evidence" value="ECO:0007669"/>
    <property type="project" value="InterPro"/>
</dbReference>
<dbReference type="NCBIfam" id="TIGR02937">
    <property type="entry name" value="sigma70-ECF"/>
    <property type="match status" value="1"/>
</dbReference>
<dbReference type="SUPFAM" id="SSF88659">
    <property type="entry name" value="Sigma3 and sigma4 domains of RNA polymerase sigma factors"/>
    <property type="match status" value="1"/>
</dbReference>
<dbReference type="Pfam" id="PF08281">
    <property type="entry name" value="Sigma70_r4_2"/>
    <property type="match status" value="1"/>
</dbReference>
<dbReference type="InterPro" id="IPR036388">
    <property type="entry name" value="WH-like_DNA-bd_sf"/>
</dbReference>
<keyword evidence="9" id="KW-1185">Reference proteome</keyword>
<dbReference type="RefSeq" id="WP_148348150.1">
    <property type="nucleotide sequence ID" value="NZ_JBHSBF010000019.1"/>
</dbReference>
<dbReference type="Proteomes" id="UP000322634">
    <property type="component" value="Unassembled WGS sequence"/>
</dbReference>
<dbReference type="InterPro" id="IPR013325">
    <property type="entry name" value="RNA_pol_sigma_r2"/>
</dbReference>
<comment type="similarity">
    <text evidence="1">Belongs to the sigma-70 factor family. ECF subfamily.</text>
</comment>
<feature type="compositionally biased region" description="Basic and acidic residues" evidence="5">
    <location>
        <begin position="110"/>
        <end position="121"/>
    </location>
</feature>
<dbReference type="Gene3D" id="1.10.10.10">
    <property type="entry name" value="Winged helix-like DNA-binding domain superfamily/Winged helix DNA-binding domain"/>
    <property type="match status" value="1"/>
</dbReference>
<evidence type="ECO:0000256" key="3">
    <source>
        <dbReference type="ARBA" id="ARBA00023082"/>
    </source>
</evidence>
<dbReference type="InterPro" id="IPR013324">
    <property type="entry name" value="RNA_pol_sigma_r3/r4-like"/>
</dbReference>
<keyword evidence="3" id="KW-0731">Sigma factor</keyword>
<evidence type="ECO:0000256" key="2">
    <source>
        <dbReference type="ARBA" id="ARBA00023015"/>
    </source>
</evidence>
<keyword evidence="2" id="KW-0805">Transcription regulation</keyword>
<organism evidence="8 9">
    <name type="scientific">Actinomadura syzygii</name>
    <dbReference type="NCBI Taxonomy" id="1427538"/>
    <lineage>
        <taxon>Bacteria</taxon>
        <taxon>Bacillati</taxon>
        <taxon>Actinomycetota</taxon>
        <taxon>Actinomycetes</taxon>
        <taxon>Streptosporangiales</taxon>
        <taxon>Thermomonosporaceae</taxon>
        <taxon>Actinomadura</taxon>
    </lineage>
</organism>
<dbReference type="EMBL" id="VSFF01000001">
    <property type="protein sequence ID" value="TYC18777.1"/>
    <property type="molecule type" value="Genomic_DNA"/>
</dbReference>
<name>A0A5D0ULJ3_9ACTN</name>
<evidence type="ECO:0000259" key="6">
    <source>
        <dbReference type="Pfam" id="PF04542"/>
    </source>
</evidence>
<feature type="region of interest" description="Disordered" evidence="5">
    <location>
        <begin position="110"/>
        <end position="129"/>
    </location>
</feature>
<evidence type="ECO:0000313" key="9">
    <source>
        <dbReference type="Proteomes" id="UP000322634"/>
    </source>
</evidence>
<proteinExistence type="inferred from homology"/>
<dbReference type="OrthoDB" id="5518337at2"/>
<evidence type="ECO:0000256" key="4">
    <source>
        <dbReference type="ARBA" id="ARBA00023163"/>
    </source>
</evidence>
<dbReference type="PANTHER" id="PTHR43133:SF25">
    <property type="entry name" value="RNA POLYMERASE SIGMA FACTOR RFAY-RELATED"/>
    <property type="match status" value="1"/>
</dbReference>
<dbReference type="Gene3D" id="1.10.1740.10">
    <property type="match status" value="1"/>
</dbReference>
<dbReference type="CDD" id="cd06171">
    <property type="entry name" value="Sigma70_r4"/>
    <property type="match status" value="1"/>
</dbReference>
<sequence length="212" mass="22990">MTGEPLTADPPPETRPGRVDDSAVLRMSLNEPERFGAIFDAYFAEIHGYAARRLGQDAASDIASQTFLEAFRQRARYDDSRAAVRTWLYGIATNVIGRHRRAEVRGLRARERLGPGERSGDDAGGGHADRVDARVSAEGLRGRLAGAIAALPARDRDVLLLVALADMSHQEVAAALDIPYGTVGSRLNRARRKVRAALGGTNPMHDLEDDHG</sequence>
<evidence type="ECO:0000256" key="5">
    <source>
        <dbReference type="SAM" id="MobiDB-lite"/>
    </source>
</evidence>
<dbReference type="InterPro" id="IPR007627">
    <property type="entry name" value="RNA_pol_sigma70_r2"/>
</dbReference>
<dbReference type="GO" id="GO:0016987">
    <property type="term" value="F:sigma factor activity"/>
    <property type="evidence" value="ECO:0007669"/>
    <property type="project" value="UniProtKB-KW"/>
</dbReference>
<dbReference type="InterPro" id="IPR039425">
    <property type="entry name" value="RNA_pol_sigma-70-like"/>
</dbReference>
<dbReference type="GO" id="GO:0006352">
    <property type="term" value="P:DNA-templated transcription initiation"/>
    <property type="evidence" value="ECO:0007669"/>
    <property type="project" value="InterPro"/>
</dbReference>
<gene>
    <name evidence="8" type="ORF">FXF65_03285</name>
</gene>
<reference evidence="8 9" key="1">
    <citation type="submission" date="2019-08" db="EMBL/GenBank/DDBJ databases">
        <title>Actinomadura sp. nov. CYP1-5 isolated from mountain soil.</title>
        <authorList>
            <person name="Songsumanus A."/>
            <person name="Kuncharoen N."/>
            <person name="Kudo T."/>
            <person name="Yuki M."/>
            <person name="Igarashi Y."/>
            <person name="Tanasupawat S."/>
        </authorList>
    </citation>
    <scope>NUCLEOTIDE SEQUENCE [LARGE SCALE GENOMIC DNA]</scope>
    <source>
        <strain evidence="8 9">GKU157</strain>
    </source>
</reference>
<keyword evidence="4" id="KW-0804">Transcription</keyword>
<dbReference type="InterPro" id="IPR014284">
    <property type="entry name" value="RNA_pol_sigma-70_dom"/>
</dbReference>
<evidence type="ECO:0000259" key="7">
    <source>
        <dbReference type="Pfam" id="PF08281"/>
    </source>
</evidence>
<evidence type="ECO:0000256" key="1">
    <source>
        <dbReference type="ARBA" id="ARBA00010641"/>
    </source>
</evidence>
<feature type="domain" description="RNA polymerase sigma-70 region 2" evidence="6">
    <location>
        <begin position="39"/>
        <end position="104"/>
    </location>
</feature>
<dbReference type="InterPro" id="IPR013249">
    <property type="entry name" value="RNA_pol_sigma70_r4_t2"/>
</dbReference>
<evidence type="ECO:0000313" key="8">
    <source>
        <dbReference type="EMBL" id="TYC18777.1"/>
    </source>
</evidence>
<dbReference type="PANTHER" id="PTHR43133">
    <property type="entry name" value="RNA POLYMERASE ECF-TYPE SIGMA FACTO"/>
    <property type="match status" value="1"/>
</dbReference>
<protein>
    <submittedName>
        <fullName evidence="8">Sigma-70 family RNA polymerase sigma factor</fullName>
    </submittedName>
</protein>
<dbReference type="Pfam" id="PF04542">
    <property type="entry name" value="Sigma70_r2"/>
    <property type="match status" value="1"/>
</dbReference>